<reference evidence="15" key="1">
    <citation type="submission" date="2016-11" db="UniProtKB">
        <authorList>
            <consortium name="WormBaseParasite"/>
        </authorList>
    </citation>
    <scope>IDENTIFICATION</scope>
</reference>
<feature type="transmembrane region" description="Helical" evidence="13">
    <location>
        <begin position="12"/>
        <end position="31"/>
    </location>
</feature>
<evidence type="ECO:0000256" key="8">
    <source>
        <dbReference type="ARBA" id="ARBA00023136"/>
    </source>
</evidence>
<evidence type="ECO:0000256" key="4">
    <source>
        <dbReference type="ARBA" id="ARBA00022679"/>
    </source>
</evidence>
<keyword evidence="13" id="KW-0333">Golgi apparatus</keyword>
<evidence type="ECO:0000256" key="10">
    <source>
        <dbReference type="ARBA" id="ARBA00047979"/>
    </source>
</evidence>
<comment type="pathway">
    <text evidence="13">Protein modification; protein glycosylation.</text>
</comment>
<keyword evidence="7 13" id="KW-1133">Transmembrane helix</keyword>
<dbReference type="AlphaFoldDB" id="A0A1I7XKV8"/>
<dbReference type="GO" id="GO:0005975">
    <property type="term" value="P:carbohydrate metabolic process"/>
    <property type="evidence" value="ECO:0007669"/>
    <property type="project" value="TreeGrafter"/>
</dbReference>
<evidence type="ECO:0000256" key="7">
    <source>
        <dbReference type="ARBA" id="ARBA00022989"/>
    </source>
</evidence>
<protein>
    <recommendedName>
        <fullName evidence="3 13">Galactosylgalactosylxylosylprotein 3-beta-glucuronosyltransferase</fullName>
        <ecNumber evidence="3 13">2.4.1.135</ecNumber>
    </recommendedName>
</protein>
<dbReference type="EC" id="2.4.1.135" evidence="3 13"/>
<sequence>MRAFHRYGKRHLFKIILGSSMMLAFVTLFMVSNSGSIEIFYDIPFMKVDSANPLIIVITPTYRRPTRLADLTRMANTLQQVPDLYWIVVEDATEKVKLVERILIRTRLPYTYFPVKTIPGYPKRGWYQRTEALTFLRNETQLILNGRNKGVVYFGDDDNSYDIRLFTEYIRNVKKLGLWAVGMVGGAPVESLNVVNGSVVGFKVKWNPKRKFAVDMAGFAVHLDIVLNSKLIYIYIYI</sequence>
<evidence type="ECO:0000256" key="1">
    <source>
        <dbReference type="ARBA" id="ARBA00004606"/>
    </source>
</evidence>
<comment type="cofactor">
    <cofactor evidence="11 13">
        <name>Mn(2+)</name>
        <dbReference type="ChEBI" id="CHEBI:29035"/>
    </cofactor>
</comment>
<keyword evidence="6 13" id="KW-0735">Signal-anchor</keyword>
<dbReference type="PANTHER" id="PTHR10896:SF30">
    <property type="entry name" value="GALACTOSYLGALACTOSYLXYLOSYLPROTEIN 3-BETA-GLUCURONOSYLTRANSFERASE"/>
    <property type="match status" value="1"/>
</dbReference>
<dbReference type="UniPathway" id="UPA00378"/>
<evidence type="ECO:0000256" key="2">
    <source>
        <dbReference type="ARBA" id="ARBA00007706"/>
    </source>
</evidence>
<evidence type="ECO:0000256" key="12">
    <source>
        <dbReference type="PIRSR" id="PIRSR605027-4"/>
    </source>
</evidence>
<organism evidence="14 15">
    <name type="scientific">Heterorhabditis bacteriophora</name>
    <name type="common">Entomopathogenic nematode worm</name>
    <dbReference type="NCBI Taxonomy" id="37862"/>
    <lineage>
        <taxon>Eukaryota</taxon>
        <taxon>Metazoa</taxon>
        <taxon>Ecdysozoa</taxon>
        <taxon>Nematoda</taxon>
        <taxon>Chromadorea</taxon>
        <taxon>Rhabditida</taxon>
        <taxon>Rhabditina</taxon>
        <taxon>Rhabditomorpha</taxon>
        <taxon>Strongyloidea</taxon>
        <taxon>Heterorhabditidae</taxon>
        <taxon>Heterorhabditis</taxon>
    </lineage>
</organism>
<comment type="catalytic activity">
    <reaction evidence="10 13">
        <text>3-O-(beta-D-galactosyl-(1-&gt;3)-beta-D-galactosyl-(1-&gt;4)-beta-D-xylosyl)-L-seryl-[protein] + UDP-alpha-D-glucuronate = 3-O-(beta-D-GlcA-(1-&gt;3)-beta-D-Gal-(1-&gt;3)-beta-D-Gal-(1-&gt;4)-beta-D-Xyl)-L-seryl-[protein] + UDP + H(+)</text>
        <dbReference type="Rhea" id="RHEA:24168"/>
        <dbReference type="Rhea" id="RHEA-COMP:12571"/>
        <dbReference type="Rhea" id="RHEA-COMP:12573"/>
        <dbReference type="ChEBI" id="CHEBI:15378"/>
        <dbReference type="ChEBI" id="CHEBI:58052"/>
        <dbReference type="ChEBI" id="CHEBI:58223"/>
        <dbReference type="ChEBI" id="CHEBI:132090"/>
        <dbReference type="ChEBI" id="CHEBI:132093"/>
        <dbReference type="EC" id="2.4.1.135"/>
    </reaction>
</comment>
<dbReference type="GO" id="GO:0015018">
    <property type="term" value="F:galactosylgalactosylxylosylprotein 3-beta-glucuronosyltransferase activity"/>
    <property type="evidence" value="ECO:0007669"/>
    <property type="project" value="UniProtKB-UniRule"/>
</dbReference>
<evidence type="ECO:0000256" key="11">
    <source>
        <dbReference type="PIRSR" id="PIRSR605027-3"/>
    </source>
</evidence>
<keyword evidence="4 13" id="KW-0808">Transferase</keyword>
<dbReference type="GO" id="GO:0000139">
    <property type="term" value="C:Golgi membrane"/>
    <property type="evidence" value="ECO:0007669"/>
    <property type="project" value="UniProtKB-SubCell"/>
</dbReference>
<dbReference type="Proteomes" id="UP000095283">
    <property type="component" value="Unplaced"/>
</dbReference>
<evidence type="ECO:0000256" key="13">
    <source>
        <dbReference type="RuleBase" id="RU363127"/>
    </source>
</evidence>
<dbReference type="GO" id="GO:0050650">
    <property type="term" value="P:chondroitin sulfate proteoglycan biosynthetic process"/>
    <property type="evidence" value="ECO:0007669"/>
    <property type="project" value="TreeGrafter"/>
</dbReference>
<keyword evidence="14" id="KW-1185">Reference proteome</keyword>
<proteinExistence type="inferred from homology"/>
<dbReference type="InterPro" id="IPR005027">
    <property type="entry name" value="Glyco_trans_43"/>
</dbReference>
<keyword evidence="5 13" id="KW-0812">Transmembrane</keyword>
<keyword evidence="8 13" id="KW-0472">Membrane</keyword>
<evidence type="ECO:0000313" key="14">
    <source>
        <dbReference type="Proteomes" id="UP000095283"/>
    </source>
</evidence>
<comment type="subcellular location">
    <subcellularLocation>
        <location evidence="13">Golgi apparatus membrane</location>
        <topology evidence="13">Single-pass type II membrane protein</topology>
    </subcellularLocation>
    <subcellularLocation>
        <location evidence="1">Membrane</location>
        <topology evidence="1">Single-pass type II membrane protein</topology>
    </subcellularLocation>
</comment>
<dbReference type="InterPro" id="IPR029044">
    <property type="entry name" value="Nucleotide-diphossugar_trans"/>
</dbReference>
<keyword evidence="9" id="KW-0325">Glycoprotein</keyword>
<evidence type="ECO:0000256" key="5">
    <source>
        <dbReference type="ARBA" id="ARBA00022692"/>
    </source>
</evidence>
<feature type="binding site" evidence="11">
    <location>
        <position position="158"/>
    </location>
    <ligand>
        <name>Mn(2+)</name>
        <dbReference type="ChEBI" id="CHEBI:29035"/>
    </ligand>
</feature>
<evidence type="ECO:0000256" key="3">
    <source>
        <dbReference type="ARBA" id="ARBA00012641"/>
    </source>
</evidence>
<comment type="similarity">
    <text evidence="2 13">Belongs to the glycosyltransferase 43 family.</text>
</comment>
<keyword evidence="11 13" id="KW-0464">Manganese</keyword>
<dbReference type="Gene3D" id="3.90.550.10">
    <property type="entry name" value="Spore Coat Polysaccharide Biosynthesis Protein SpsA, Chain A"/>
    <property type="match status" value="1"/>
</dbReference>
<evidence type="ECO:0000256" key="6">
    <source>
        <dbReference type="ARBA" id="ARBA00022968"/>
    </source>
</evidence>
<feature type="site" description="Interaction with galactose moiety of substrate glycoprotein" evidence="12">
    <location>
        <position position="190"/>
    </location>
</feature>
<dbReference type="PANTHER" id="PTHR10896">
    <property type="entry name" value="GALACTOSYLGALACTOSYLXYLOSYLPROTEIN 3-BETA-GLUCURONOSYLTRANSFERASE BETA-1,3-GLUCURONYLTRANSFERASE"/>
    <property type="match status" value="1"/>
</dbReference>
<evidence type="ECO:0000313" key="15">
    <source>
        <dbReference type="WBParaSite" id="Hba_17953"/>
    </source>
</evidence>
<accession>A0A1I7XKV8</accession>
<evidence type="ECO:0000256" key="9">
    <source>
        <dbReference type="ARBA" id="ARBA00023180"/>
    </source>
</evidence>
<dbReference type="SUPFAM" id="SSF53448">
    <property type="entry name" value="Nucleotide-diphospho-sugar transferases"/>
    <property type="match status" value="1"/>
</dbReference>
<dbReference type="Pfam" id="PF03360">
    <property type="entry name" value="Glyco_transf_43"/>
    <property type="match status" value="1"/>
</dbReference>
<name>A0A1I7XKV8_HETBA</name>
<dbReference type="GO" id="GO:0046872">
    <property type="term" value="F:metal ion binding"/>
    <property type="evidence" value="ECO:0007669"/>
    <property type="project" value="UniProtKB-KW"/>
</dbReference>
<keyword evidence="11 13" id="KW-0479">Metal-binding</keyword>
<dbReference type="WBParaSite" id="Hba_17953">
    <property type="protein sequence ID" value="Hba_17953"/>
    <property type="gene ID" value="Hba_17953"/>
</dbReference>